<dbReference type="OMA" id="SAAHWKC"/>
<name>A0A0N4XU54_NIPBR</name>
<organism evidence="3">
    <name type="scientific">Nippostrongylus brasiliensis</name>
    <name type="common">Rat hookworm</name>
    <dbReference type="NCBI Taxonomy" id="27835"/>
    <lineage>
        <taxon>Eukaryota</taxon>
        <taxon>Metazoa</taxon>
        <taxon>Ecdysozoa</taxon>
        <taxon>Nematoda</taxon>
        <taxon>Chromadorea</taxon>
        <taxon>Rhabditida</taxon>
        <taxon>Rhabditina</taxon>
        <taxon>Rhabditomorpha</taxon>
        <taxon>Strongyloidea</taxon>
        <taxon>Heligmosomidae</taxon>
        <taxon>Nippostrongylus</taxon>
    </lineage>
</organism>
<dbReference type="WBParaSite" id="NBR_0000621301-mRNA-1">
    <property type="protein sequence ID" value="NBR_0000621301-mRNA-1"/>
    <property type="gene ID" value="NBR_0000621301"/>
</dbReference>
<dbReference type="STRING" id="27835.A0A0N4XU54"/>
<accession>A0A0N4XU54</accession>
<evidence type="ECO:0000313" key="1">
    <source>
        <dbReference type="EMBL" id="VDL69803.1"/>
    </source>
</evidence>
<reference evidence="3" key="1">
    <citation type="submission" date="2016-04" db="UniProtKB">
        <authorList>
            <consortium name="WormBaseParasite"/>
        </authorList>
    </citation>
    <scope>IDENTIFICATION</scope>
</reference>
<evidence type="ECO:0000313" key="2">
    <source>
        <dbReference type="Proteomes" id="UP000271162"/>
    </source>
</evidence>
<dbReference type="AlphaFoldDB" id="A0A0N4XU54"/>
<evidence type="ECO:0000313" key="3">
    <source>
        <dbReference type="WBParaSite" id="NBR_0000621301-mRNA-1"/>
    </source>
</evidence>
<proteinExistence type="predicted"/>
<gene>
    <name evidence="1" type="ORF">NBR_LOCUS6214</name>
</gene>
<sequence>MRTDLPLKREKMIICMREKSTSSEGEQRLYRVVGSSRLKKFLKENNISCKLPVIVPAPPEKTEAFSPPNITSTELKLNNAEVSDRKVSYFVGDVAHLIAALRKYAQPESLEDADAFVKLARQDDLPLNDNELLVVALSYAELSYKPALQLLRSVVDGNQRFELVKLLVNNVRIADDSTSVIRNPSKETSSSLARRLVECELSSGSWFETTSHCSAAHWKCRLIFELISVCSTSRALTDPSYPFNGEAFLHCLRYGAHCQKLAFVKSGAPFREEMMYCDFLGVRMNHVHIVAMQGNPRYLFQFIKDGFDVNALTARGSPTCLDADMTVKDVLNAVVKTTDEDMSEGSSNGAILSKEVRLYYLLIGGYLDQILQRCVLSDVVEIIAEWDTILQNFVRDSVGKKLVNDARCEVVFERPVSPVHTLRISRLCPTELSIRTVLFSKIPIPLLTRWLGMIAKGKSAMVLCIYSVSIAYVPSRENSSEACELPLRISRKVLSDCSVQDASLHDETQKYSCNLIPDTSSSSESEWYFVLDVESLAHISTNTTSLRLRIAAPADTTFLAQFVLVTRRENCEAELF</sequence>
<dbReference type="Proteomes" id="UP000271162">
    <property type="component" value="Unassembled WGS sequence"/>
</dbReference>
<keyword evidence="2" id="KW-1185">Reference proteome</keyword>
<protein>
    <submittedName>
        <fullName evidence="3">ANK_REP_REGION domain-containing protein</fullName>
    </submittedName>
</protein>
<dbReference type="EMBL" id="UYSL01019785">
    <property type="protein sequence ID" value="VDL69803.1"/>
    <property type="molecule type" value="Genomic_DNA"/>
</dbReference>
<reference evidence="1 2" key="2">
    <citation type="submission" date="2018-11" db="EMBL/GenBank/DDBJ databases">
        <authorList>
            <consortium name="Pathogen Informatics"/>
        </authorList>
    </citation>
    <scope>NUCLEOTIDE SEQUENCE [LARGE SCALE GENOMIC DNA]</scope>
</reference>